<evidence type="ECO:0000313" key="3">
    <source>
        <dbReference type="Proteomes" id="UP000655410"/>
    </source>
</evidence>
<proteinExistence type="predicted"/>
<dbReference type="Proteomes" id="UP000655410">
    <property type="component" value="Unassembled WGS sequence"/>
</dbReference>
<evidence type="ECO:0000313" key="2">
    <source>
        <dbReference type="EMBL" id="GGO91342.1"/>
    </source>
</evidence>
<evidence type="ECO:0000256" key="1">
    <source>
        <dbReference type="SAM" id="MobiDB-lite"/>
    </source>
</evidence>
<dbReference type="EMBL" id="BMNI01000006">
    <property type="protein sequence ID" value="GGO91342.1"/>
    <property type="molecule type" value="Genomic_DNA"/>
</dbReference>
<accession>A0ABQ2NE63</accession>
<keyword evidence="3" id="KW-1185">Reference proteome</keyword>
<name>A0ABQ2NE63_9ACTN</name>
<sequence length="61" mass="6374">MTRGLVSPTYAPTTSFHVEGPSTVVTAGRGWSTPGVGWSTWVTDTSGERGGMRVESNGTTD</sequence>
<organism evidence="2 3">
    <name type="scientific">Nocardioides phosphati</name>
    <dbReference type="NCBI Taxonomy" id="1867775"/>
    <lineage>
        <taxon>Bacteria</taxon>
        <taxon>Bacillati</taxon>
        <taxon>Actinomycetota</taxon>
        <taxon>Actinomycetes</taxon>
        <taxon>Propionibacteriales</taxon>
        <taxon>Nocardioidaceae</taxon>
        <taxon>Nocardioides</taxon>
    </lineage>
</organism>
<protein>
    <submittedName>
        <fullName evidence="2">Uncharacterized protein</fullName>
    </submittedName>
</protein>
<reference evidence="3" key="1">
    <citation type="journal article" date="2019" name="Int. J. Syst. Evol. Microbiol.">
        <title>The Global Catalogue of Microorganisms (GCM) 10K type strain sequencing project: providing services to taxonomists for standard genome sequencing and annotation.</title>
        <authorList>
            <consortium name="The Broad Institute Genomics Platform"/>
            <consortium name="The Broad Institute Genome Sequencing Center for Infectious Disease"/>
            <person name="Wu L."/>
            <person name="Ma J."/>
        </authorList>
    </citation>
    <scope>NUCLEOTIDE SEQUENCE [LARGE SCALE GENOMIC DNA]</scope>
    <source>
        <strain evidence="3">CGMCC 4.7371</strain>
    </source>
</reference>
<feature type="region of interest" description="Disordered" evidence="1">
    <location>
        <begin position="28"/>
        <end position="61"/>
    </location>
</feature>
<gene>
    <name evidence="2" type="ORF">GCM10011584_25190</name>
</gene>
<comment type="caution">
    <text evidence="2">The sequence shown here is derived from an EMBL/GenBank/DDBJ whole genome shotgun (WGS) entry which is preliminary data.</text>
</comment>